<dbReference type="EMBL" id="AP017928">
    <property type="protein sequence ID" value="BBA36163.1"/>
    <property type="molecule type" value="Genomic_DNA"/>
</dbReference>
<evidence type="ECO:0000313" key="3">
    <source>
        <dbReference type="Proteomes" id="UP000266313"/>
    </source>
</evidence>
<name>A0A250KWX3_9GAMM</name>
<proteinExistence type="predicted"/>
<dbReference type="AlphaFoldDB" id="A0A250KWX3"/>
<protein>
    <submittedName>
        <fullName evidence="2">Uncharacterized protein</fullName>
    </submittedName>
</protein>
<keyword evidence="1" id="KW-1133">Transmembrane helix</keyword>
<dbReference type="Proteomes" id="UP000266313">
    <property type="component" value="Chromosome"/>
</dbReference>
<keyword evidence="1" id="KW-0472">Membrane</keyword>
<sequence>MGIGSGAVYESSSFAASGITGIIATNAGLALLLAATPAGWVGLIVGGAAVAGAAAGSSMLINSIFKENSGGWYDSIMTSLDIR</sequence>
<accession>A0A250KWX3</accession>
<evidence type="ECO:0000313" key="2">
    <source>
        <dbReference type="EMBL" id="BBA36163.1"/>
    </source>
</evidence>
<feature type="transmembrane region" description="Helical" evidence="1">
    <location>
        <begin position="12"/>
        <end position="34"/>
    </location>
</feature>
<dbReference type="KEGG" id="mmai:sS8_4233"/>
<feature type="transmembrane region" description="Helical" evidence="1">
    <location>
        <begin position="40"/>
        <end position="61"/>
    </location>
</feature>
<evidence type="ECO:0000256" key="1">
    <source>
        <dbReference type="SAM" id="Phobius"/>
    </source>
</evidence>
<reference evidence="2 3" key="1">
    <citation type="submission" date="2016-12" db="EMBL/GenBank/DDBJ databases">
        <title>Genome sequencing of Methylocaldum marinum.</title>
        <authorList>
            <person name="Takeuchi M."/>
            <person name="Kamagata Y."/>
            <person name="Hiraoka S."/>
            <person name="Oshima K."/>
            <person name="Hattori M."/>
            <person name="Iwasaki W."/>
        </authorList>
    </citation>
    <scope>NUCLEOTIDE SEQUENCE [LARGE SCALE GENOMIC DNA]</scope>
    <source>
        <strain evidence="2 3">S8</strain>
    </source>
</reference>
<keyword evidence="1" id="KW-0812">Transmembrane</keyword>
<organism evidence="2 3">
    <name type="scientific">Methylocaldum marinum</name>
    <dbReference type="NCBI Taxonomy" id="1432792"/>
    <lineage>
        <taxon>Bacteria</taxon>
        <taxon>Pseudomonadati</taxon>
        <taxon>Pseudomonadota</taxon>
        <taxon>Gammaproteobacteria</taxon>
        <taxon>Methylococcales</taxon>
        <taxon>Methylococcaceae</taxon>
        <taxon>Methylocaldum</taxon>
    </lineage>
</organism>
<gene>
    <name evidence="2" type="ORF">sS8_4233</name>
</gene>
<keyword evidence="3" id="KW-1185">Reference proteome</keyword>